<feature type="transmembrane region" description="Helical" evidence="1">
    <location>
        <begin position="6"/>
        <end position="24"/>
    </location>
</feature>
<keyword evidence="1" id="KW-1133">Transmembrane helix</keyword>
<reference evidence="2" key="1">
    <citation type="submission" date="2018-05" db="EMBL/GenBank/DDBJ databases">
        <authorList>
            <person name="Lanie J.A."/>
            <person name="Ng W.-L."/>
            <person name="Kazmierczak K.M."/>
            <person name="Andrzejewski T.M."/>
            <person name="Davidsen T.M."/>
            <person name="Wayne K.J."/>
            <person name="Tettelin H."/>
            <person name="Glass J.I."/>
            <person name="Rusch D."/>
            <person name="Podicherti R."/>
            <person name="Tsui H.-C.T."/>
            <person name="Winkler M.E."/>
        </authorList>
    </citation>
    <scope>NUCLEOTIDE SEQUENCE</scope>
</reference>
<gene>
    <name evidence="2" type="ORF">METZ01_LOCUS193971</name>
</gene>
<keyword evidence="1" id="KW-0812">Transmembrane</keyword>
<accession>A0A382DU88</accession>
<proteinExistence type="predicted"/>
<sequence>MKNFQTKLVNVLFLICVYFQSLLIRTTHEKVSLSILNHDLQQFVSGSPAPGLYIWLSSRMRTAHLQNISDRQFFHRLP</sequence>
<organism evidence="2">
    <name type="scientific">marine metagenome</name>
    <dbReference type="NCBI Taxonomy" id="408172"/>
    <lineage>
        <taxon>unclassified sequences</taxon>
        <taxon>metagenomes</taxon>
        <taxon>ecological metagenomes</taxon>
    </lineage>
</organism>
<evidence type="ECO:0000256" key="1">
    <source>
        <dbReference type="SAM" id="Phobius"/>
    </source>
</evidence>
<keyword evidence="1" id="KW-0472">Membrane</keyword>
<name>A0A382DU88_9ZZZZ</name>
<dbReference type="EMBL" id="UINC01040772">
    <property type="protein sequence ID" value="SVB41117.1"/>
    <property type="molecule type" value="Genomic_DNA"/>
</dbReference>
<evidence type="ECO:0000313" key="2">
    <source>
        <dbReference type="EMBL" id="SVB41117.1"/>
    </source>
</evidence>
<dbReference type="AlphaFoldDB" id="A0A382DU88"/>
<protein>
    <submittedName>
        <fullName evidence="2">Uncharacterized protein</fullName>
    </submittedName>
</protein>